<keyword evidence="1" id="KW-1133">Transmembrane helix</keyword>
<feature type="transmembrane region" description="Helical" evidence="1">
    <location>
        <begin position="48"/>
        <end position="69"/>
    </location>
</feature>
<protein>
    <submittedName>
        <fullName evidence="2">Uncharacterized protein</fullName>
    </submittedName>
</protein>
<accession>A0A1T5JFU5</accession>
<keyword evidence="3" id="KW-1185">Reference proteome</keyword>
<organism evidence="2 3">
    <name type="scientific">Pseudoxanthomonas indica</name>
    <dbReference type="NCBI Taxonomy" id="428993"/>
    <lineage>
        <taxon>Bacteria</taxon>
        <taxon>Pseudomonadati</taxon>
        <taxon>Pseudomonadota</taxon>
        <taxon>Gammaproteobacteria</taxon>
        <taxon>Lysobacterales</taxon>
        <taxon>Lysobacteraceae</taxon>
        <taxon>Pseudoxanthomonas</taxon>
    </lineage>
</organism>
<dbReference type="STRING" id="428993.SAMN06296058_0755"/>
<dbReference type="AlphaFoldDB" id="A0A1T5JFU5"/>
<evidence type="ECO:0000313" key="2">
    <source>
        <dbReference type="EMBL" id="SKC50043.1"/>
    </source>
</evidence>
<keyword evidence="1" id="KW-0812">Transmembrane</keyword>
<proteinExistence type="predicted"/>
<dbReference type="EMBL" id="FUZV01000001">
    <property type="protein sequence ID" value="SKC50043.1"/>
    <property type="molecule type" value="Genomic_DNA"/>
</dbReference>
<dbReference type="RefSeq" id="WP_139381389.1">
    <property type="nucleotide sequence ID" value="NZ_BMCL01000003.1"/>
</dbReference>
<reference evidence="2 3" key="1">
    <citation type="submission" date="2017-02" db="EMBL/GenBank/DDBJ databases">
        <authorList>
            <person name="Peterson S.W."/>
        </authorList>
    </citation>
    <scope>NUCLEOTIDE SEQUENCE [LARGE SCALE GENOMIC DNA]</scope>
    <source>
        <strain evidence="2 3">P15</strain>
    </source>
</reference>
<sequence length="86" mass="9302">MATRNSTGNRLARAFLRLNKATQRALRRTQANFSQANAWLAADGDQNLVRCIVALSIIGFVLGLLAAHVDPLHPLNLSLAGVPNVR</sequence>
<dbReference type="Proteomes" id="UP000190341">
    <property type="component" value="Unassembled WGS sequence"/>
</dbReference>
<evidence type="ECO:0000313" key="3">
    <source>
        <dbReference type="Proteomes" id="UP000190341"/>
    </source>
</evidence>
<evidence type="ECO:0000256" key="1">
    <source>
        <dbReference type="SAM" id="Phobius"/>
    </source>
</evidence>
<dbReference type="OrthoDB" id="9949428at2"/>
<name>A0A1T5JFU5_9GAMM</name>
<keyword evidence="1" id="KW-0472">Membrane</keyword>
<gene>
    <name evidence="2" type="ORF">SAMN06296058_0755</name>
</gene>